<feature type="transmembrane region" description="Helical" evidence="6">
    <location>
        <begin position="225"/>
        <end position="248"/>
    </location>
</feature>
<evidence type="ECO:0000256" key="5">
    <source>
        <dbReference type="ARBA" id="ARBA00023136"/>
    </source>
</evidence>
<feature type="transmembrane region" description="Helical" evidence="6">
    <location>
        <begin position="320"/>
        <end position="342"/>
    </location>
</feature>
<dbReference type="KEGG" id="cmag:CBW24_09320"/>
<feature type="transmembrane region" description="Helical" evidence="6">
    <location>
        <begin position="260"/>
        <end position="278"/>
    </location>
</feature>
<dbReference type="InterPro" id="IPR011701">
    <property type="entry name" value="MFS"/>
</dbReference>
<keyword evidence="2" id="KW-1003">Cell membrane</keyword>
<evidence type="ECO:0000256" key="4">
    <source>
        <dbReference type="ARBA" id="ARBA00022989"/>
    </source>
</evidence>
<dbReference type="GO" id="GO:0005886">
    <property type="term" value="C:plasma membrane"/>
    <property type="evidence" value="ECO:0007669"/>
    <property type="project" value="UniProtKB-SubCell"/>
</dbReference>
<dbReference type="AlphaFoldDB" id="A0A291LZL8"/>
<evidence type="ECO:0000313" key="9">
    <source>
        <dbReference type="Proteomes" id="UP000219050"/>
    </source>
</evidence>
<dbReference type="SUPFAM" id="SSF103473">
    <property type="entry name" value="MFS general substrate transporter"/>
    <property type="match status" value="1"/>
</dbReference>
<gene>
    <name evidence="8" type="ORF">CBW24_09320</name>
</gene>
<dbReference type="InterPro" id="IPR050189">
    <property type="entry name" value="MFS_Efflux_Transporters"/>
</dbReference>
<dbReference type="RefSeq" id="WP_097373427.1">
    <property type="nucleotide sequence ID" value="NZ_CP021404.1"/>
</dbReference>
<reference evidence="8 9" key="1">
    <citation type="submission" date="2017-05" db="EMBL/GenBank/DDBJ databases">
        <title>Comparative genomic and metabolic analysis of manganese-oxidizing mechanisms in Celeribater manganoxidans DY25T: its adaption to the environment of polymetallic nodule.</title>
        <authorList>
            <person name="Wang X."/>
        </authorList>
    </citation>
    <scope>NUCLEOTIDE SEQUENCE [LARGE SCALE GENOMIC DNA]</scope>
    <source>
        <strain evidence="8 9">DY25</strain>
    </source>
</reference>
<evidence type="ECO:0000313" key="8">
    <source>
        <dbReference type="EMBL" id="ATI42193.1"/>
    </source>
</evidence>
<keyword evidence="4 6" id="KW-1133">Transmembrane helix</keyword>
<accession>A0A291LZL8</accession>
<dbReference type="PANTHER" id="PTHR43124">
    <property type="entry name" value="PURINE EFFLUX PUMP PBUE"/>
    <property type="match status" value="1"/>
</dbReference>
<dbReference type="Proteomes" id="UP000219050">
    <property type="component" value="Chromosome"/>
</dbReference>
<evidence type="ECO:0000256" key="6">
    <source>
        <dbReference type="SAM" id="Phobius"/>
    </source>
</evidence>
<feature type="transmembrane region" description="Helical" evidence="6">
    <location>
        <begin position="61"/>
        <end position="79"/>
    </location>
</feature>
<feature type="transmembrane region" description="Helical" evidence="6">
    <location>
        <begin position="354"/>
        <end position="374"/>
    </location>
</feature>
<evidence type="ECO:0000256" key="1">
    <source>
        <dbReference type="ARBA" id="ARBA00004651"/>
    </source>
</evidence>
<feature type="transmembrane region" description="Helical" evidence="6">
    <location>
        <begin position="148"/>
        <end position="170"/>
    </location>
</feature>
<evidence type="ECO:0000256" key="2">
    <source>
        <dbReference type="ARBA" id="ARBA00022475"/>
    </source>
</evidence>
<dbReference type="InterPro" id="IPR036259">
    <property type="entry name" value="MFS_trans_sf"/>
</dbReference>
<protein>
    <recommendedName>
        <fullName evidence="7">Major facilitator superfamily (MFS) profile domain-containing protein</fullName>
    </recommendedName>
</protein>
<name>A0A291LZL8_9RHOB</name>
<dbReference type="Gene3D" id="1.20.1250.20">
    <property type="entry name" value="MFS general substrate transporter like domains"/>
    <property type="match status" value="2"/>
</dbReference>
<feature type="transmembrane region" description="Helical" evidence="6">
    <location>
        <begin position="290"/>
        <end position="308"/>
    </location>
</feature>
<dbReference type="Pfam" id="PF07690">
    <property type="entry name" value="MFS_1"/>
    <property type="match status" value="1"/>
</dbReference>
<feature type="transmembrane region" description="Helical" evidence="6">
    <location>
        <begin position="21"/>
        <end position="41"/>
    </location>
</feature>
<dbReference type="InterPro" id="IPR020846">
    <property type="entry name" value="MFS_dom"/>
</dbReference>
<sequence>MTALRSARDGGALSLPDRVATDWRMIWLATCCGMTAALQIGKGSAALPLIRAEFGSAVSVLAAYVSLISVVAALAGFGFGMASRRVGPRRAALTGLALIVVAGLGGALANGAVWLIGTRLIEAIGFALCTTALPALIRGAAGTGKSSAVMGIWAMWLPAGVALAMALAALSLDPLGWRWFFVLCAVAPGVAWVALWRGGTRAVAVPPADAPQAISARDVLRRTELLVAAVFVSFSAGNMILMSFLPTILVDDMGLSPSRAGLAVMVAMLCMLPMNVATGRMIDRGWSMPLMTGAAVAVIAVAALLITADGAPGWVRMTGVIGFGLGAGVPPAAIWGSIPLLAQRPADAPLLSGLFYQGAGLGQVSGPIVAGLVLSRWPGWWIASWCVVAMMVLSIALALWLSRSMAARA</sequence>
<feature type="transmembrane region" description="Helical" evidence="6">
    <location>
        <begin position="176"/>
        <end position="196"/>
    </location>
</feature>
<feature type="transmembrane region" description="Helical" evidence="6">
    <location>
        <begin position="91"/>
        <end position="117"/>
    </location>
</feature>
<feature type="domain" description="Major facilitator superfamily (MFS) profile" evidence="7">
    <location>
        <begin position="1"/>
        <end position="406"/>
    </location>
</feature>
<dbReference type="PROSITE" id="PS50850">
    <property type="entry name" value="MFS"/>
    <property type="match status" value="1"/>
</dbReference>
<keyword evidence="5 6" id="KW-0472">Membrane</keyword>
<dbReference type="PANTHER" id="PTHR43124:SF3">
    <property type="entry name" value="CHLORAMPHENICOL EFFLUX PUMP RV0191"/>
    <property type="match status" value="1"/>
</dbReference>
<proteinExistence type="predicted"/>
<dbReference type="OrthoDB" id="7841035at2"/>
<keyword evidence="9" id="KW-1185">Reference proteome</keyword>
<feature type="transmembrane region" description="Helical" evidence="6">
    <location>
        <begin position="123"/>
        <end position="141"/>
    </location>
</feature>
<organism evidence="8 9">
    <name type="scientific">Pacificitalea manganoxidans</name>
    <dbReference type="NCBI Taxonomy" id="1411902"/>
    <lineage>
        <taxon>Bacteria</taxon>
        <taxon>Pseudomonadati</taxon>
        <taxon>Pseudomonadota</taxon>
        <taxon>Alphaproteobacteria</taxon>
        <taxon>Rhodobacterales</taxon>
        <taxon>Paracoccaceae</taxon>
        <taxon>Pacificitalea</taxon>
    </lineage>
</organism>
<evidence type="ECO:0000259" key="7">
    <source>
        <dbReference type="PROSITE" id="PS50850"/>
    </source>
</evidence>
<comment type="subcellular location">
    <subcellularLocation>
        <location evidence="1">Cell membrane</location>
        <topology evidence="1">Multi-pass membrane protein</topology>
    </subcellularLocation>
</comment>
<dbReference type="GO" id="GO:0022857">
    <property type="term" value="F:transmembrane transporter activity"/>
    <property type="evidence" value="ECO:0007669"/>
    <property type="project" value="InterPro"/>
</dbReference>
<evidence type="ECO:0000256" key="3">
    <source>
        <dbReference type="ARBA" id="ARBA00022692"/>
    </source>
</evidence>
<dbReference type="EMBL" id="CP021404">
    <property type="protein sequence ID" value="ATI42193.1"/>
    <property type="molecule type" value="Genomic_DNA"/>
</dbReference>
<feature type="transmembrane region" description="Helical" evidence="6">
    <location>
        <begin position="380"/>
        <end position="401"/>
    </location>
</feature>
<keyword evidence="3 6" id="KW-0812">Transmembrane</keyword>